<evidence type="ECO:0000256" key="1">
    <source>
        <dbReference type="SAM" id="SignalP"/>
    </source>
</evidence>
<feature type="chain" id="PRO_5026855101" description="Exo-alpha-sialidase" evidence="1">
    <location>
        <begin position="19"/>
        <end position="954"/>
    </location>
</feature>
<dbReference type="Gene3D" id="2.130.10.10">
    <property type="entry name" value="YVTN repeat-like/Quinoprotein amine dehydrogenase"/>
    <property type="match status" value="1"/>
</dbReference>
<evidence type="ECO:0008006" key="4">
    <source>
        <dbReference type="Google" id="ProtNLM"/>
    </source>
</evidence>
<dbReference type="Proteomes" id="UP000464954">
    <property type="component" value="Chromosome"/>
</dbReference>
<dbReference type="SUPFAM" id="SSF50939">
    <property type="entry name" value="Sialidases"/>
    <property type="match status" value="1"/>
</dbReference>
<gene>
    <name evidence="2" type="ORF">GT409_15315</name>
</gene>
<feature type="signal peptide" evidence="1">
    <location>
        <begin position="1"/>
        <end position="18"/>
    </location>
</feature>
<evidence type="ECO:0000313" key="3">
    <source>
        <dbReference type="Proteomes" id="UP000464954"/>
    </source>
</evidence>
<proteinExistence type="predicted"/>
<sequence>MKKILHLTAALTFAYALSARSLDFSSVPGVVLDHQDTYYGWFYSTPEKFISDPEILVLSSGDYLASHALAGRESGSDSSGLTSVFRSTDQGATWTQVSSDITGLLRASMIEHNGAVYLMGTLNDDGGGIVIAKSTDHGATWTKSATFTYSGLATPNNPVVFQDRIWSAAGTASVSAPSDAANLLLPATWTRTGGFPAIQASWPGDFIGEGQIVASPNLGLFIMPKVKYEPLTALARVDASTGVVAFDPDHDFASLPGGEKKIGAGYDSVSGRFFALTQPILPVHADSGIASDMIRNSAAILSSTDLYNWKIEKFLLYSSDVEKDGFGYMNFDFDGDDMVLVSRTAWPVGGDDPDRGHDSNLLTFHRIENVRNLIPDHYLAISGNRILRYERTADPKDDNVPLGDFPLGSIFDRAALSSPTRLGQTADGSVYIQESGGRILCFDATGNFLHTTNASPVMLQPPPLTISQPAGGTCAWTTPESDDWTDPLNWYYWNRADTSEEVAVFGSAASTATSVTIPSISKEYLFGNADELSEWLTRNITNAVVNNGTYQATPVTTDPYIYRTDQSFFGNEVPEIKVRMKASANTTLQFYWGTAAANSFSGTRVVTAPYTGNGEFQTLTFSLAGHAQWDGQLIKRIRVDPVNGSLAAFEIDSITVKEIPTYVKGLQFRNSQSYTLSGSGFISIKADSGKGSIHVFEGRHEIQVPIVLESDTDAAAESGTTLVFSGGMDLNGNTLSVSGSGNLTVTNSFSMAEGTLSVTNGSVVAMNVATGDFNGTLEFNGGSSFSPEIDDTFKILAGSIATNRFAQLSLPVLKEGLGWDTSMLYDNGTITVISAIPDTWRAEYGLADDGSEDFIDSDGDNMDNFSEWKAGTDPKDPQSFFSIAQDPSDFPNGFKLLWNSLSGRTYRVESATNLLAIPAFQTLTSGISGVNSTTEFVDTNAVALQARYYRIIIE</sequence>
<protein>
    <recommendedName>
        <fullName evidence="4">Exo-alpha-sialidase</fullName>
    </recommendedName>
</protein>
<dbReference type="AlphaFoldDB" id="A0A6P1M7Q8"/>
<reference evidence="2 3" key="1">
    <citation type="submission" date="2020-01" db="EMBL/GenBank/DDBJ databases">
        <title>Ponticoccus aerotolerans gen. nov., sp. nov., an anaerobic bacterium and proposal of Ponticoccusceae fam. nov., Ponticoccusles ord. nov. and Ponticoccuse classis nov. in the phylum Kiritimatiellaeota.</title>
        <authorList>
            <person name="Zhou L.Y."/>
            <person name="Du Z.J."/>
        </authorList>
    </citation>
    <scope>NUCLEOTIDE SEQUENCE [LARGE SCALE GENOMIC DNA]</scope>
    <source>
        <strain evidence="2 3">S-5007</strain>
    </source>
</reference>
<accession>A0A6P1M7Q8</accession>
<dbReference type="EMBL" id="CP047593">
    <property type="protein sequence ID" value="QHI70749.1"/>
    <property type="molecule type" value="Genomic_DNA"/>
</dbReference>
<dbReference type="InterPro" id="IPR036278">
    <property type="entry name" value="Sialidase_sf"/>
</dbReference>
<keyword evidence="1" id="KW-0732">Signal</keyword>
<name>A0A6P1M7Q8_9BACT</name>
<dbReference type="InterPro" id="IPR015943">
    <property type="entry name" value="WD40/YVTN_repeat-like_dom_sf"/>
</dbReference>
<dbReference type="KEGG" id="taer:GT409_15315"/>
<evidence type="ECO:0000313" key="2">
    <source>
        <dbReference type="EMBL" id="QHI70749.1"/>
    </source>
</evidence>
<dbReference type="CDD" id="cd15482">
    <property type="entry name" value="Sialidase_non-viral"/>
    <property type="match status" value="1"/>
</dbReference>
<keyword evidence="3" id="KW-1185">Reference proteome</keyword>
<organism evidence="2 3">
    <name type="scientific">Tichowtungia aerotolerans</name>
    <dbReference type="NCBI Taxonomy" id="2697043"/>
    <lineage>
        <taxon>Bacteria</taxon>
        <taxon>Pseudomonadati</taxon>
        <taxon>Kiritimatiellota</taxon>
        <taxon>Tichowtungiia</taxon>
        <taxon>Tichowtungiales</taxon>
        <taxon>Tichowtungiaceae</taxon>
        <taxon>Tichowtungia</taxon>
    </lineage>
</organism>
<dbReference type="RefSeq" id="WP_160629921.1">
    <property type="nucleotide sequence ID" value="NZ_CP047593.1"/>
</dbReference>